<dbReference type="GO" id="GO:0042393">
    <property type="term" value="F:histone binding"/>
    <property type="evidence" value="ECO:0007669"/>
    <property type="project" value="TreeGrafter"/>
</dbReference>
<dbReference type="AlphaFoldDB" id="A0A059F1V7"/>
<feature type="coiled-coil region" evidence="15">
    <location>
        <begin position="122"/>
        <end position="163"/>
    </location>
</feature>
<reference evidence="20" key="1">
    <citation type="submission" date="2013-02" db="EMBL/GenBank/DDBJ databases">
        <authorList>
            <consortium name="The Broad Institute Genome Sequencing Platform"/>
            <person name="Cuomo C."/>
            <person name="Becnel J."/>
            <person name="Sanscrainte N."/>
            <person name="Walker B."/>
            <person name="Young S.K."/>
            <person name="Zeng Q."/>
            <person name="Gargeya S."/>
            <person name="Fitzgerald M."/>
            <person name="Haas B."/>
            <person name="Abouelleil A."/>
            <person name="Alvarado L."/>
            <person name="Arachchi H.M."/>
            <person name="Berlin A.M."/>
            <person name="Chapman S.B."/>
            <person name="Dewar J."/>
            <person name="Goldberg J."/>
            <person name="Griggs A."/>
            <person name="Gujja S."/>
            <person name="Hansen M."/>
            <person name="Howarth C."/>
            <person name="Imamovic A."/>
            <person name="Larimer J."/>
            <person name="McCowan C."/>
            <person name="Murphy C."/>
            <person name="Neiman D."/>
            <person name="Pearson M."/>
            <person name="Priest M."/>
            <person name="Roberts A."/>
            <person name="Saif S."/>
            <person name="Shea T."/>
            <person name="Sisk P."/>
            <person name="Sykes S."/>
            <person name="Wortman J."/>
            <person name="Nusbaum C."/>
            <person name="Birren B."/>
        </authorList>
    </citation>
    <scope>NUCLEOTIDE SEQUENCE [LARGE SCALE GENOMIC DNA]</scope>
    <source>
        <strain evidence="20">PRA339</strain>
    </source>
</reference>
<dbReference type="InterPro" id="IPR014001">
    <property type="entry name" value="Helicase_ATP-bd"/>
</dbReference>
<dbReference type="OrthoDB" id="372624at2759"/>
<keyword evidence="10 14" id="KW-0238">DNA-binding</keyword>
<evidence type="ECO:0000256" key="13">
    <source>
        <dbReference type="ARBA" id="ARBA00023242"/>
    </source>
</evidence>
<organism evidence="19 20">
    <name type="scientific">Anncaliia algerae PRA339</name>
    <dbReference type="NCBI Taxonomy" id="1288291"/>
    <lineage>
        <taxon>Eukaryota</taxon>
        <taxon>Fungi</taxon>
        <taxon>Fungi incertae sedis</taxon>
        <taxon>Microsporidia</taxon>
        <taxon>Tubulinosematoidea</taxon>
        <taxon>Tubulinosematidae</taxon>
        <taxon>Anncaliia</taxon>
    </lineage>
</organism>
<dbReference type="CDD" id="cd18793">
    <property type="entry name" value="SF2_C_SNF"/>
    <property type="match status" value="1"/>
</dbReference>
<dbReference type="STRING" id="1288291.A0A059F1V7"/>
<reference evidence="19 20" key="2">
    <citation type="submission" date="2014-03" db="EMBL/GenBank/DDBJ databases">
        <title>The Genome Sequence of Anncaliia algerae insect isolate PRA339.</title>
        <authorList>
            <consortium name="The Broad Institute Genome Sequencing Platform"/>
            <consortium name="The Broad Institute Genome Sequencing Center for Infectious Disease"/>
            <person name="Cuomo C."/>
            <person name="Becnel J."/>
            <person name="Sanscrainte N."/>
            <person name="Walker B."/>
            <person name="Young S.K."/>
            <person name="Zeng Q."/>
            <person name="Gargeya S."/>
            <person name="Fitzgerald M."/>
            <person name="Haas B."/>
            <person name="Abouelleil A."/>
            <person name="Alvarado L."/>
            <person name="Arachchi H.M."/>
            <person name="Berlin A.M."/>
            <person name="Chapman S.B."/>
            <person name="Dewar J."/>
            <person name="Goldberg J."/>
            <person name="Griggs A."/>
            <person name="Gujja S."/>
            <person name="Hansen M."/>
            <person name="Howarth C."/>
            <person name="Imamovic A."/>
            <person name="Larimer J."/>
            <person name="McCowan C."/>
            <person name="Murphy C."/>
            <person name="Neiman D."/>
            <person name="Pearson M."/>
            <person name="Priest M."/>
            <person name="Roberts A."/>
            <person name="Saif S."/>
            <person name="Shea T."/>
            <person name="Sisk P."/>
            <person name="Sykes S."/>
            <person name="Wortman J."/>
            <person name="Nusbaum C."/>
            <person name="Birren B."/>
        </authorList>
    </citation>
    <scope>NUCLEOTIDE SEQUENCE [LARGE SCALE GENOMIC DNA]</scope>
    <source>
        <strain evidence="19 20">PRA339</strain>
    </source>
</reference>
<dbReference type="Pfam" id="PF00176">
    <property type="entry name" value="SNF2-rel_dom"/>
    <property type="match status" value="1"/>
</dbReference>
<dbReference type="InterPro" id="IPR049730">
    <property type="entry name" value="SNF2/RAD54-like_C"/>
</dbReference>
<dbReference type="PROSITE" id="PS51413">
    <property type="entry name" value="DBINO"/>
    <property type="match status" value="1"/>
</dbReference>
<dbReference type="GO" id="GO:0003677">
    <property type="term" value="F:DNA binding"/>
    <property type="evidence" value="ECO:0007669"/>
    <property type="project" value="UniProtKB-UniRule"/>
</dbReference>
<evidence type="ECO:0000256" key="8">
    <source>
        <dbReference type="ARBA" id="ARBA00022840"/>
    </source>
</evidence>
<comment type="subunit">
    <text evidence="14">Component of the INO80 chromatin-remodeling complex.</text>
</comment>
<sequence length="783" mass="92461">MSKKESITSLLLKYEQNKKPTVKSILRNHKIVHDDAYLKPFILKIRSTIKVEPICVDDKTMQYKNIIQQLSKAHKAVYTNQQNRLILAKKISSLCMREIKRALQKTGRTNINLKGRKYWREMQTTNKESKEIKRKIQKEELEKKKKEIEKNEAERQARKLDFLISQTELYSHFVLNKKKGDLQISDLDDSSLESAKEKALEAAEKQKEIVNEYGTVEVENIEEQPKILKAQLKEYQFKGLKWLANLYNQGLNGILADDMGLGKTVQSISLLAYLYESKNLTGPFLVVTPTSTLPNWASELERFLPEFSVLKYWGADRKKMKFNRFNLVLTSYSIVQIDEKVFNKTKWQYMILDEAQAIKSNKSQRWNKLLKIPCRNRLLLTGTPIQNNLKELWSLLHFIMPTLFDSLVEFEDWFMKMNSDRLERLHIILKPFMLRREKKDVATELKEKKIKVIYTDLSFRQKNMYKMLEKRCPVDLKDAEVANVLVHYRKVCNHPDLFHKPEVEAGLVLKDVDNKSLVTLEIPNEIFKLKEEQNSNYIKNLQNKREILFNQEEELDKRFFKRNFVQEVQKKYKDSYKNIPLFYHERVQNSSFNIKTEHLNPQVKRIKTKGNKIKLPEMSNFILESGKLQVLDLLLSKLKEKNHRPLIYFQMTKMMSLFEDYLKIKKYSYLRLDGSTKLNERRNLVKRWQNEDIFIFLLSTRAGGLGINLTAADTVIFYDSDWNPTVDKQAMDRAHRLGQLRDVTVYKLVCRDTVEERVMEMASKKDEIQKMVIEKGNFEGADI</sequence>
<evidence type="ECO:0000256" key="11">
    <source>
        <dbReference type="ARBA" id="ARBA00023159"/>
    </source>
</evidence>
<dbReference type="InterPro" id="IPR050520">
    <property type="entry name" value="INO80/SWR1_helicase"/>
</dbReference>
<evidence type="ECO:0000256" key="9">
    <source>
        <dbReference type="ARBA" id="ARBA00022853"/>
    </source>
</evidence>
<dbReference type="Pfam" id="PF13892">
    <property type="entry name" value="DBINO"/>
    <property type="match status" value="1"/>
</dbReference>
<evidence type="ECO:0000256" key="4">
    <source>
        <dbReference type="ARBA" id="ARBA00022741"/>
    </source>
</evidence>
<keyword evidence="8 14" id="KW-0067">ATP-binding</keyword>
<evidence type="ECO:0000256" key="15">
    <source>
        <dbReference type="SAM" id="Coils"/>
    </source>
</evidence>
<dbReference type="Proteomes" id="UP000030655">
    <property type="component" value="Unassembled WGS sequence"/>
</dbReference>
<evidence type="ECO:0000256" key="12">
    <source>
        <dbReference type="ARBA" id="ARBA00023204"/>
    </source>
</evidence>
<evidence type="ECO:0000259" key="17">
    <source>
        <dbReference type="PROSITE" id="PS51194"/>
    </source>
</evidence>
<evidence type="ECO:0000313" key="20">
    <source>
        <dbReference type="Proteomes" id="UP000030655"/>
    </source>
</evidence>
<dbReference type="GO" id="GO:0005524">
    <property type="term" value="F:ATP binding"/>
    <property type="evidence" value="ECO:0007669"/>
    <property type="project" value="UniProtKB-UniRule"/>
</dbReference>
<keyword evidence="9" id="KW-0156">Chromatin regulator</keyword>
<dbReference type="GO" id="GO:0006281">
    <property type="term" value="P:DNA repair"/>
    <property type="evidence" value="ECO:0007669"/>
    <property type="project" value="UniProtKB-UniRule"/>
</dbReference>
<keyword evidence="4" id="KW-0547">Nucleotide-binding</keyword>
<gene>
    <name evidence="19" type="ORF">H312_01452</name>
</gene>
<protein>
    <recommendedName>
        <fullName evidence="3 14">Chromatin-remodeling ATPase INO80</fullName>
        <ecNumber evidence="14">3.6.4.-</ecNumber>
    </recommendedName>
</protein>
<dbReference type="SUPFAM" id="SSF52540">
    <property type="entry name" value="P-loop containing nucleoside triphosphate hydrolases"/>
    <property type="match status" value="2"/>
</dbReference>
<dbReference type="InterPro" id="IPR020838">
    <property type="entry name" value="DBINO"/>
</dbReference>
<dbReference type="GO" id="GO:0031011">
    <property type="term" value="C:Ino80 complex"/>
    <property type="evidence" value="ECO:0007669"/>
    <property type="project" value="UniProtKB-UniRule"/>
</dbReference>
<dbReference type="Gene3D" id="3.40.50.10810">
    <property type="entry name" value="Tandem AAA-ATPase domain"/>
    <property type="match status" value="1"/>
</dbReference>
<comment type="function">
    <text evidence="14">ATPase component of the INO80 complex which remodels chromatin by shifting nucleosomes and is involved in DNA repair.</text>
</comment>
<dbReference type="GO" id="GO:0004386">
    <property type="term" value="F:helicase activity"/>
    <property type="evidence" value="ECO:0007669"/>
    <property type="project" value="UniProtKB-KW"/>
</dbReference>
<evidence type="ECO:0000259" key="16">
    <source>
        <dbReference type="PROSITE" id="PS51192"/>
    </source>
</evidence>
<evidence type="ECO:0000256" key="1">
    <source>
        <dbReference type="ARBA" id="ARBA00004123"/>
    </source>
</evidence>
<dbReference type="PROSITE" id="PS51194">
    <property type="entry name" value="HELICASE_CTER"/>
    <property type="match status" value="1"/>
</dbReference>
<dbReference type="SMART" id="SM00487">
    <property type="entry name" value="DEXDc"/>
    <property type="match status" value="1"/>
</dbReference>
<dbReference type="GO" id="GO:0016887">
    <property type="term" value="F:ATP hydrolysis activity"/>
    <property type="evidence" value="ECO:0007669"/>
    <property type="project" value="TreeGrafter"/>
</dbReference>
<name>A0A059F1V7_9MICR</name>
<keyword evidence="20" id="KW-1185">Reference proteome</keyword>
<evidence type="ECO:0000256" key="5">
    <source>
        <dbReference type="ARBA" id="ARBA00022763"/>
    </source>
</evidence>
<evidence type="ECO:0000256" key="3">
    <source>
        <dbReference type="ARBA" id="ARBA00019805"/>
    </source>
</evidence>
<feature type="domain" description="Helicase ATP-binding" evidence="16">
    <location>
        <begin position="244"/>
        <end position="402"/>
    </location>
</feature>
<keyword evidence="7" id="KW-0347">Helicase</keyword>
<keyword evidence="6 14" id="KW-0378">Hydrolase</keyword>
<feature type="domain" description="Helicase C-terminal" evidence="17">
    <location>
        <begin position="630"/>
        <end position="783"/>
    </location>
</feature>
<dbReference type="Pfam" id="PF00271">
    <property type="entry name" value="Helicase_C"/>
    <property type="match status" value="1"/>
</dbReference>
<comment type="domain">
    <text evidence="14">The DBINO region is involved in binding to DNA.</text>
</comment>
<keyword evidence="5 14" id="KW-0227">DNA damage</keyword>
<dbReference type="PROSITE" id="PS51192">
    <property type="entry name" value="HELICASE_ATP_BIND_1"/>
    <property type="match status" value="1"/>
</dbReference>
<dbReference type="PANTHER" id="PTHR45685">
    <property type="entry name" value="HELICASE SRCAP-RELATED"/>
    <property type="match status" value="1"/>
</dbReference>
<keyword evidence="13" id="KW-0539">Nucleus</keyword>
<dbReference type="EMBL" id="KK365149">
    <property type="protein sequence ID" value="KCZ81160.1"/>
    <property type="molecule type" value="Genomic_DNA"/>
</dbReference>
<dbReference type="EC" id="3.6.4.-" evidence="14"/>
<keyword evidence="12 14" id="KW-0234">DNA repair</keyword>
<evidence type="ECO:0000313" key="19">
    <source>
        <dbReference type="EMBL" id="KCZ81160.1"/>
    </source>
</evidence>
<comment type="catalytic activity">
    <reaction evidence="14">
        <text>ATP + H2O = ADP + phosphate + H(+)</text>
        <dbReference type="Rhea" id="RHEA:13065"/>
        <dbReference type="ChEBI" id="CHEBI:15377"/>
        <dbReference type="ChEBI" id="CHEBI:15378"/>
        <dbReference type="ChEBI" id="CHEBI:30616"/>
        <dbReference type="ChEBI" id="CHEBI:43474"/>
        <dbReference type="ChEBI" id="CHEBI:456216"/>
    </reaction>
</comment>
<dbReference type="HOGENOM" id="CLU_000315_20_1_1"/>
<dbReference type="VEuPathDB" id="MicrosporidiaDB:H312_01452"/>
<evidence type="ECO:0000256" key="2">
    <source>
        <dbReference type="ARBA" id="ARBA00009220"/>
    </source>
</evidence>
<proteinExistence type="inferred from homology"/>
<dbReference type="Gene3D" id="3.40.50.300">
    <property type="entry name" value="P-loop containing nucleotide triphosphate hydrolases"/>
    <property type="match status" value="1"/>
</dbReference>
<dbReference type="PANTHER" id="PTHR45685:SF2">
    <property type="entry name" value="CHROMATIN-REMODELING ATPASE INO80"/>
    <property type="match status" value="1"/>
</dbReference>
<dbReference type="InterPro" id="IPR001650">
    <property type="entry name" value="Helicase_C-like"/>
</dbReference>
<dbReference type="InterPro" id="IPR038718">
    <property type="entry name" value="SNF2-like_sf"/>
</dbReference>
<comment type="subcellular location">
    <subcellularLocation>
        <location evidence="1 14">Nucleus</location>
    </subcellularLocation>
</comment>
<evidence type="ECO:0000256" key="10">
    <source>
        <dbReference type="ARBA" id="ARBA00023125"/>
    </source>
</evidence>
<dbReference type="InterPro" id="IPR027417">
    <property type="entry name" value="P-loop_NTPase"/>
</dbReference>
<dbReference type="InterPro" id="IPR000330">
    <property type="entry name" value="SNF2_N"/>
</dbReference>
<evidence type="ECO:0000256" key="6">
    <source>
        <dbReference type="ARBA" id="ARBA00022801"/>
    </source>
</evidence>
<evidence type="ECO:0000256" key="7">
    <source>
        <dbReference type="ARBA" id="ARBA00022806"/>
    </source>
</evidence>
<evidence type="ECO:0000256" key="14">
    <source>
        <dbReference type="RuleBase" id="RU368001"/>
    </source>
</evidence>
<accession>A0A059F1V7</accession>
<keyword evidence="11" id="KW-0010">Activator</keyword>
<dbReference type="SMART" id="SM00490">
    <property type="entry name" value="HELICc"/>
    <property type="match status" value="1"/>
</dbReference>
<feature type="domain" description="DBINO" evidence="18">
    <location>
        <begin position="61"/>
        <end position="180"/>
    </location>
</feature>
<comment type="similarity">
    <text evidence="2">Belongs to the SNF2/RAD54 helicase family. SWR1 subfamily.</text>
</comment>
<dbReference type="FunFam" id="3.40.50.10810:FF:000005">
    <property type="entry name" value="Photoperiod-independent early flowering 1"/>
    <property type="match status" value="1"/>
</dbReference>
<evidence type="ECO:0000259" key="18">
    <source>
        <dbReference type="PROSITE" id="PS51413"/>
    </source>
</evidence>
<dbReference type="GO" id="GO:0006338">
    <property type="term" value="P:chromatin remodeling"/>
    <property type="evidence" value="ECO:0007669"/>
    <property type="project" value="UniProtKB-UniRule"/>
</dbReference>
<keyword evidence="15" id="KW-0175">Coiled coil</keyword>